<dbReference type="PANTHER" id="PTHR46481:SF10">
    <property type="entry name" value="ZINC FINGER BED DOMAIN-CONTAINING PROTEIN 39"/>
    <property type="match status" value="1"/>
</dbReference>
<keyword evidence="2" id="KW-0479">Metal-binding</keyword>
<proteinExistence type="predicted"/>
<dbReference type="GO" id="GO:0005634">
    <property type="term" value="C:nucleus"/>
    <property type="evidence" value="ECO:0007669"/>
    <property type="project" value="UniProtKB-SubCell"/>
</dbReference>
<keyword evidence="4" id="KW-0862">Zinc</keyword>
<dbReference type="InterPro" id="IPR052035">
    <property type="entry name" value="ZnF_BED_domain_contain"/>
</dbReference>
<reference evidence="6" key="2">
    <citation type="submission" date="2020-05" db="UniProtKB">
        <authorList>
            <consortium name="EnsemblMetazoa"/>
        </authorList>
    </citation>
    <scope>IDENTIFICATION</scope>
    <source>
        <strain evidence="6">MINIMUS1</strain>
    </source>
</reference>
<comment type="subcellular location">
    <subcellularLocation>
        <location evidence="1">Nucleus</location>
    </subcellularLocation>
</comment>
<dbReference type="InterPro" id="IPR012337">
    <property type="entry name" value="RNaseH-like_sf"/>
</dbReference>
<dbReference type="PANTHER" id="PTHR46481">
    <property type="entry name" value="ZINC FINGER BED DOMAIN-CONTAINING PROTEIN 4"/>
    <property type="match status" value="1"/>
</dbReference>
<dbReference type="AlphaFoldDB" id="A0A182WA92"/>
<evidence type="ECO:0000313" key="7">
    <source>
        <dbReference type="Proteomes" id="UP000075920"/>
    </source>
</evidence>
<dbReference type="EnsemblMetazoa" id="AMIN007270-RA">
    <property type="protein sequence ID" value="AMIN007270-PA"/>
    <property type="gene ID" value="AMIN007270"/>
</dbReference>
<evidence type="ECO:0000256" key="4">
    <source>
        <dbReference type="ARBA" id="ARBA00022833"/>
    </source>
</evidence>
<protein>
    <recommendedName>
        <fullName evidence="8">DUF659 domain-containing protein</fullName>
    </recommendedName>
</protein>
<dbReference type="STRING" id="112268.A0A182WA92"/>
<keyword evidence="5" id="KW-0539">Nucleus</keyword>
<keyword evidence="7" id="KW-1185">Reference proteome</keyword>
<evidence type="ECO:0000256" key="5">
    <source>
        <dbReference type="ARBA" id="ARBA00023242"/>
    </source>
</evidence>
<dbReference type="VEuPathDB" id="VectorBase:AMIN007270"/>
<evidence type="ECO:0000313" key="6">
    <source>
        <dbReference type="EnsemblMetazoa" id="AMIN007270-PA"/>
    </source>
</evidence>
<sequence length="297" mass="33774">SNSTFKFCKCYPDYEIPSRNTVTNSLLPSVYNSTLELFKNQITKAITVTLTKDGWAKCAPSEGNHTGENIADWLRQVIKKFGIEEKVTSTVTDNASYMEFAITNLHIAHVQCFAHSLNIIVQQSIQSSIQSIYSNNPFRKKIWNSTFANLERFLKNKEPILSSLEILNIKSKVEGKDWNIMKQALKNLVFFKAATIDVSTLKQGLEVKLDYVNSNNILKQAILLDPTYKEEGFIDDCDAYKKTYDSIVKETMFIIVNNSPIAGNVTDIEEEKGDSDKETDAVDVLYNILEAKRRHYN</sequence>
<evidence type="ECO:0000256" key="2">
    <source>
        <dbReference type="ARBA" id="ARBA00022723"/>
    </source>
</evidence>
<evidence type="ECO:0000256" key="3">
    <source>
        <dbReference type="ARBA" id="ARBA00022771"/>
    </source>
</evidence>
<evidence type="ECO:0000256" key="1">
    <source>
        <dbReference type="ARBA" id="ARBA00004123"/>
    </source>
</evidence>
<accession>A0A182WA92</accession>
<organism evidence="6 7">
    <name type="scientific">Anopheles minimus</name>
    <dbReference type="NCBI Taxonomy" id="112268"/>
    <lineage>
        <taxon>Eukaryota</taxon>
        <taxon>Metazoa</taxon>
        <taxon>Ecdysozoa</taxon>
        <taxon>Arthropoda</taxon>
        <taxon>Hexapoda</taxon>
        <taxon>Insecta</taxon>
        <taxon>Pterygota</taxon>
        <taxon>Neoptera</taxon>
        <taxon>Endopterygota</taxon>
        <taxon>Diptera</taxon>
        <taxon>Nematocera</taxon>
        <taxon>Culicoidea</taxon>
        <taxon>Culicidae</taxon>
        <taxon>Anophelinae</taxon>
        <taxon>Anopheles</taxon>
    </lineage>
</organism>
<evidence type="ECO:0008006" key="8">
    <source>
        <dbReference type="Google" id="ProtNLM"/>
    </source>
</evidence>
<dbReference type="Proteomes" id="UP000075920">
    <property type="component" value="Unassembled WGS sequence"/>
</dbReference>
<dbReference type="GO" id="GO:0008270">
    <property type="term" value="F:zinc ion binding"/>
    <property type="evidence" value="ECO:0007669"/>
    <property type="project" value="UniProtKB-KW"/>
</dbReference>
<keyword evidence="3" id="KW-0863">Zinc-finger</keyword>
<name>A0A182WA92_9DIPT</name>
<reference evidence="7" key="1">
    <citation type="submission" date="2013-03" db="EMBL/GenBank/DDBJ databases">
        <title>The Genome Sequence of Anopheles minimus MINIMUS1.</title>
        <authorList>
            <consortium name="The Broad Institute Genomics Platform"/>
            <person name="Neafsey D.E."/>
            <person name="Walton C."/>
            <person name="Walker B."/>
            <person name="Young S.K."/>
            <person name="Zeng Q."/>
            <person name="Gargeya S."/>
            <person name="Fitzgerald M."/>
            <person name="Haas B."/>
            <person name="Abouelleil A."/>
            <person name="Allen A.W."/>
            <person name="Alvarado L."/>
            <person name="Arachchi H.M."/>
            <person name="Berlin A.M."/>
            <person name="Chapman S.B."/>
            <person name="Gainer-Dewar J."/>
            <person name="Goldberg J."/>
            <person name="Griggs A."/>
            <person name="Gujja S."/>
            <person name="Hansen M."/>
            <person name="Howarth C."/>
            <person name="Imamovic A."/>
            <person name="Ireland A."/>
            <person name="Larimer J."/>
            <person name="McCowan C."/>
            <person name="Murphy C."/>
            <person name="Pearson M."/>
            <person name="Poon T.W."/>
            <person name="Priest M."/>
            <person name="Roberts A."/>
            <person name="Saif S."/>
            <person name="Shea T."/>
            <person name="Sisk P."/>
            <person name="Sykes S."/>
            <person name="Wortman J."/>
            <person name="Nusbaum C."/>
            <person name="Birren B."/>
        </authorList>
    </citation>
    <scope>NUCLEOTIDE SEQUENCE [LARGE SCALE GENOMIC DNA]</scope>
    <source>
        <strain evidence="7">MINIMUS1</strain>
    </source>
</reference>
<dbReference type="SUPFAM" id="SSF53098">
    <property type="entry name" value="Ribonuclease H-like"/>
    <property type="match status" value="1"/>
</dbReference>